<dbReference type="SUPFAM" id="SSF74924">
    <property type="entry name" value="Cap-Gly domain"/>
    <property type="match status" value="1"/>
</dbReference>
<dbReference type="SUPFAM" id="SSF52058">
    <property type="entry name" value="L domain-like"/>
    <property type="match status" value="1"/>
</dbReference>
<keyword evidence="1" id="KW-0433">Leucine-rich repeat</keyword>
<accession>A0A9Q3HYU1</accession>
<dbReference type="Proteomes" id="UP000765509">
    <property type="component" value="Unassembled WGS sequence"/>
</dbReference>
<evidence type="ECO:0000256" key="2">
    <source>
        <dbReference type="ARBA" id="ARBA00022737"/>
    </source>
</evidence>
<evidence type="ECO:0000256" key="1">
    <source>
        <dbReference type="ARBA" id="ARBA00022614"/>
    </source>
</evidence>
<dbReference type="Gene3D" id="3.10.20.90">
    <property type="entry name" value="Phosphatidylinositol 3-kinase Catalytic Subunit, Chain A, domain 1"/>
    <property type="match status" value="1"/>
</dbReference>
<gene>
    <name evidence="4" type="ORF">O181_062836</name>
</gene>
<evidence type="ECO:0000313" key="5">
    <source>
        <dbReference type="Proteomes" id="UP000765509"/>
    </source>
</evidence>
<dbReference type="Gene3D" id="3.80.10.10">
    <property type="entry name" value="Ribonuclease Inhibitor"/>
    <property type="match status" value="2"/>
</dbReference>
<evidence type="ECO:0000313" key="4">
    <source>
        <dbReference type="EMBL" id="MBW0523121.1"/>
    </source>
</evidence>
<name>A0A9Q3HYU1_9BASI</name>
<dbReference type="PANTHER" id="PTHR18849">
    <property type="entry name" value="LEUCINE RICH REPEAT PROTEIN"/>
    <property type="match status" value="1"/>
</dbReference>
<dbReference type="OrthoDB" id="5273213at2759"/>
<dbReference type="AlphaFoldDB" id="A0A9Q3HYU1"/>
<dbReference type="InterPro" id="IPR036859">
    <property type="entry name" value="CAP-Gly_dom_sf"/>
</dbReference>
<organism evidence="4 5">
    <name type="scientific">Austropuccinia psidii MF-1</name>
    <dbReference type="NCBI Taxonomy" id="1389203"/>
    <lineage>
        <taxon>Eukaryota</taxon>
        <taxon>Fungi</taxon>
        <taxon>Dikarya</taxon>
        <taxon>Basidiomycota</taxon>
        <taxon>Pucciniomycotina</taxon>
        <taxon>Pucciniomycetes</taxon>
        <taxon>Pucciniales</taxon>
        <taxon>Sphaerophragmiaceae</taxon>
        <taxon>Austropuccinia</taxon>
    </lineage>
</organism>
<dbReference type="PROSITE" id="PS50245">
    <property type="entry name" value="CAP_GLY_2"/>
    <property type="match status" value="1"/>
</dbReference>
<dbReference type="Pfam" id="PF01302">
    <property type="entry name" value="CAP_GLY"/>
    <property type="match status" value="1"/>
</dbReference>
<proteinExistence type="predicted"/>
<evidence type="ECO:0000259" key="3">
    <source>
        <dbReference type="PROSITE" id="PS50245"/>
    </source>
</evidence>
<reference evidence="4" key="1">
    <citation type="submission" date="2021-03" db="EMBL/GenBank/DDBJ databases">
        <title>Draft genome sequence of rust myrtle Austropuccinia psidii MF-1, a brazilian biotype.</title>
        <authorList>
            <person name="Quecine M.C."/>
            <person name="Pachon D.M.R."/>
            <person name="Bonatelli M.L."/>
            <person name="Correr F.H."/>
            <person name="Franceschini L.M."/>
            <person name="Leite T.F."/>
            <person name="Margarido G.R.A."/>
            <person name="Almeida C.A."/>
            <person name="Ferrarezi J.A."/>
            <person name="Labate C.A."/>
        </authorList>
    </citation>
    <scope>NUCLEOTIDE SEQUENCE</scope>
    <source>
        <strain evidence="4">MF-1</strain>
    </source>
</reference>
<sequence length="534" mass="60736">MADSNTLSVGTRVLLDGRYFGTVRFNGPVSKDDPQVWLGIEWDDQTRGKHSGRFKDGQMLFHTSVPNAGTFMKPTERLQTGRSFLKALKDKYIDQELIESSNPASSGSGLSENSLEADHHERMRAVALRLSRLDRLRHIGLDSSKVNGAGDSTEVNSLNGLLSSAETLNLSSNLLWDLNDVSMILEKLPRLKTLLLSFNRFERIPAKLPGFHHIRTLYLDSTSLTWQQAAHVATQIDGLVDLHLSRCRIEYLGTLNFISPGPFFALTALTLDENFLKDWQELTMTLKMMPRLEALSLRKNQLKVTSLLPDSVAFKSIRHLNLRSNLLQSEVELDYLQDHFPLLTHLWIMENPLCNALDENHSRRLIIAHFPTLATLESSEISASERTKAELYYFSKLKEEISTSRNEKLKDRYHELLKKFGTEQVAHSITKPHTLKAQMLKLKMIWPDEKIERQIIEVLPSMTVQSLRTYLTNIIKRSTSAEVSRSLIKNFKVHVLNQYDGTSCELDFSDGQKDLAWYGVFDGDTLKVESLLAP</sequence>
<keyword evidence="2" id="KW-0677">Repeat</keyword>
<feature type="domain" description="CAP-Gly" evidence="3">
    <location>
        <begin position="36"/>
        <end position="73"/>
    </location>
</feature>
<dbReference type="SMART" id="SM01052">
    <property type="entry name" value="CAP_GLY"/>
    <property type="match status" value="1"/>
</dbReference>
<dbReference type="InterPro" id="IPR000938">
    <property type="entry name" value="CAP-Gly_domain"/>
</dbReference>
<keyword evidence="5" id="KW-1185">Reference proteome</keyword>
<dbReference type="Gene3D" id="2.30.30.190">
    <property type="entry name" value="CAP Gly-rich-like domain"/>
    <property type="match status" value="1"/>
</dbReference>
<dbReference type="PANTHER" id="PTHR18849:SF0">
    <property type="entry name" value="CILIA- AND FLAGELLA-ASSOCIATED PROTEIN 410-RELATED"/>
    <property type="match status" value="1"/>
</dbReference>
<dbReference type="InterPro" id="IPR032675">
    <property type="entry name" value="LRR_dom_sf"/>
</dbReference>
<protein>
    <recommendedName>
        <fullName evidence="3">CAP-Gly domain-containing protein</fullName>
    </recommendedName>
</protein>
<comment type="caution">
    <text evidence="4">The sequence shown here is derived from an EMBL/GenBank/DDBJ whole genome shotgun (WGS) entry which is preliminary data.</text>
</comment>
<dbReference type="EMBL" id="AVOT02030043">
    <property type="protein sequence ID" value="MBW0523121.1"/>
    <property type="molecule type" value="Genomic_DNA"/>
</dbReference>